<dbReference type="OrthoDB" id="2686748at2759"/>
<feature type="non-terminal residue" evidence="2">
    <location>
        <position position="280"/>
    </location>
</feature>
<name>A0A0C9YST3_9AGAM</name>
<dbReference type="AlphaFoldDB" id="A0A0C9YST3"/>
<accession>A0A0C9YST3</accession>
<evidence type="ECO:0000259" key="1">
    <source>
        <dbReference type="Pfam" id="PF20722"/>
    </source>
</evidence>
<dbReference type="Proteomes" id="UP000054018">
    <property type="component" value="Unassembled WGS sequence"/>
</dbReference>
<gene>
    <name evidence="2" type="ORF">PISMIDRAFT_42057</name>
</gene>
<feature type="non-terminal residue" evidence="2">
    <location>
        <position position="1"/>
    </location>
</feature>
<protein>
    <recommendedName>
        <fullName evidence="1">DUF6830 domain-containing protein</fullName>
    </recommendedName>
</protein>
<dbReference type="STRING" id="765257.A0A0C9YST3"/>
<reference evidence="2 3" key="1">
    <citation type="submission" date="2014-04" db="EMBL/GenBank/DDBJ databases">
        <authorList>
            <consortium name="DOE Joint Genome Institute"/>
            <person name="Kuo A."/>
            <person name="Kohler A."/>
            <person name="Costa M.D."/>
            <person name="Nagy L.G."/>
            <person name="Floudas D."/>
            <person name="Copeland A."/>
            <person name="Barry K.W."/>
            <person name="Cichocki N."/>
            <person name="Veneault-Fourrey C."/>
            <person name="LaButti K."/>
            <person name="Lindquist E.A."/>
            <person name="Lipzen A."/>
            <person name="Lundell T."/>
            <person name="Morin E."/>
            <person name="Murat C."/>
            <person name="Sun H."/>
            <person name="Tunlid A."/>
            <person name="Henrissat B."/>
            <person name="Grigoriev I.V."/>
            <person name="Hibbett D.S."/>
            <person name="Martin F."/>
            <person name="Nordberg H.P."/>
            <person name="Cantor M.N."/>
            <person name="Hua S.X."/>
        </authorList>
    </citation>
    <scope>NUCLEOTIDE SEQUENCE [LARGE SCALE GENOMIC DNA]</scope>
    <source>
        <strain evidence="2 3">441</strain>
    </source>
</reference>
<reference evidence="3" key="2">
    <citation type="submission" date="2015-01" db="EMBL/GenBank/DDBJ databases">
        <title>Evolutionary Origins and Diversification of the Mycorrhizal Mutualists.</title>
        <authorList>
            <consortium name="DOE Joint Genome Institute"/>
            <consortium name="Mycorrhizal Genomics Consortium"/>
            <person name="Kohler A."/>
            <person name="Kuo A."/>
            <person name="Nagy L.G."/>
            <person name="Floudas D."/>
            <person name="Copeland A."/>
            <person name="Barry K.W."/>
            <person name="Cichocki N."/>
            <person name="Veneault-Fourrey C."/>
            <person name="LaButti K."/>
            <person name="Lindquist E.A."/>
            <person name="Lipzen A."/>
            <person name="Lundell T."/>
            <person name="Morin E."/>
            <person name="Murat C."/>
            <person name="Riley R."/>
            <person name="Ohm R."/>
            <person name="Sun H."/>
            <person name="Tunlid A."/>
            <person name="Henrissat B."/>
            <person name="Grigoriev I.V."/>
            <person name="Hibbett D.S."/>
            <person name="Martin F."/>
        </authorList>
    </citation>
    <scope>NUCLEOTIDE SEQUENCE [LARGE SCALE GENOMIC DNA]</scope>
    <source>
        <strain evidence="3">441</strain>
    </source>
</reference>
<proteinExistence type="predicted"/>
<dbReference type="InterPro" id="IPR049233">
    <property type="entry name" value="DUF6830"/>
</dbReference>
<dbReference type="EMBL" id="KN833778">
    <property type="protein sequence ID" value="KIK19786.1"/>
    <property type="molecule type" value="Genomic_DNA"/>
</dbReference>
<evidence type="ECO:0000313" key="3">
    <source>
        <dbReference type="Proteomes" id="UP000054018"/>
    </source>
</evidence>
<dbReference type="Pfam" id="PF20722">
    <property type="entry name" value="DUF6830"/>
    <property type="match status" value="1"/>
</dbReference>
<organism evidence="2 3">
    <name type="scientific">Pisolithus microcarpus 441</name>
    <dbReference type="NCBI Taxonomy" id="765257"/>
    <lineage>
        <taxon>Eukaryota</taxon>
        <taxon>Fungi</taxon>
        <taxon>Dikarya</taxon>
        <taxon>Basidiomycota</taxon>
        <taxon>Agaricomycotina</taxon>
        <taxon>Agaricomycetes</taxon>
        <taxon>Agaricomycetidae</taxon>
        <taxon>Boletales</taxon>
        <taxon>Sclerodermatineae</taxon>
        <taxon>Pisolithaceae</taxon>
        <taxon>Pisolithus</taxon>
    </lineage>
</organism>
<evidence type="ECO:0000313" key="2">
    <source>
        <dbReference type="EMBL" id="KIK19786.1"/>
    </source>
</evidence>
<dbReference type="HOGENOM" id="CLU_006344_9_3_1"/>
<feature type="domain" description="DUF6830" evidence="1">
    <location>
        <begin position="22"/>
        <end position="177"/>
    </location>
</feature>
<sequence>DSDDSDSSDGEENTLGSRQVTDYFKQAHTLSAGDFPTAPHPYQTFASSTITFHLASRPKMMNIVVDRAAELYGLPDFKPAIVDYLARHHHNLTHTIGGRWQAMLDCQLPFHHIQIWSKLRIQSYSSYDSKTLLPSQGLHVSPSTVNWPFGRYDSIIISRDGNKDWPHSGLHGHEVVQLRMIFKPISGLQSLLSSIYYAYVQRFIIMSVDQHAGMHVLKQALQSTGERVGDIIPLFQIHAPAHLIPCFGQKANSQLNPQSSDELSSSFWLNKYWTKELFHS</sequence>
<keyword evidence="3" id="KW-1185">Reference proteome</keyword>